<dbReference type="InterPro" id="IPR047057">
    <property type="entry name" value="MerR_fam"/>
</dbReference>
<dbReference type="Pfam" id="PF13411">
    <property type="entry name" value="MerR_1"/>
    <property type="match status" value="1"/>
</dbReference>
<feature type="coiled-coil region" evidence="2">
    <location>
        <begin position="141"/>
        <end position="171"/>
    </location>
</feature>
<keyword evidence="1" id="KW-0238">DNA-binding</keyword>
<proteinExistence type="predicted"/>
<feature type="compositionally biased region" description="Low complexity" evidence="3">
    <location>
        <begin position="11"/>
        <end position="20"/>
    </location>
</feature>
<comment type="caution">
    <text evidence="5">The sequence shown here is derived from an EMBL/GenBank/DDBJ whole genome shotgun (WGS) entry which is preliminary data.</text>
</comment>
<dbReference type="CDD" id="cd04776">
    <property type="entry name" value="HTH_GnyR"/>
    <property type="match status" value="1"/>
</dbReference>
<evidence type="ECO:0000313" key="5">
    <source>
        <dbReference type="EMBL" id="GAA4660200.1"/>
    </source>
</evidence>
<evidence type="ECO:0000256" key="1">
    <source>
        <dbReference type="ARBA" id="ARBA00023125"/>
    </source>
</evidence>
<reference evidence="6" key="1">
    <citation type="journal article" date="2019" name="Int. J. Syst. Evol. Microbiol.">
        <title>The Global Catalogue of Microorganisms (GCM) 10K type strain sequencing project: providing services to taxonomists for standard genome sequencing and annotation.</title>
        <authorList>
            <consortium name="The Broad Institute Genomics Platform"/>
            <consortium name="The Broad Institute Genome Sequencing Center for Infectious Disease"/>
            <person name="Wu L."/>
            <person name="Ma J."/>
        </authorList>
    </citation>
    <scope>NUCLEOTIDE SEQUENCE [LARGE SCALE GENOMIC DNA]</scope>
    <source>
        <strain evidence="6">JCM 18126</strain>
    </source>
</reference>
<protein>
    <recommendedName>
        <fullName evidence="4">HTH merR-type domain-containing protein</fullName>
    </recommendedName>
</protein>
<feature type="region of interest" description="Disordered" evidence="3">
    <location>
        <begin position="1"/>
        <end position="20"/>
    </location>
</feature>
<sequence length="182" mass="20121">MGARGIAVSSRAARGPAGPPRGGYAAAYVNVSTNRPVGKTGGRAGGVDGTAAADARSRTWTITELAAEFGVTLRTIRWYEDRGLLTPQRLGSQRVFTARDRVRLALVLRGRRLGFSLEEIRTIIDMYDAEPGEAGQLRYLLQQVERRRADLLQRQRDLAQTLAELDELQVRCRADLTRLEGR</sequence>
<evidence type="ECO:0000259" key="4">
    <source>
        <dbReference type="PROSITE" id="PS50937"/>
    </source>
</evidence>
<evidence type="ECO:0000313" key="6">
    <source>
        <dbReference type="Proteomes" id="UP001501195"/>
    </source>
</evidence>
<evidence type="ECO:0000256" key="2">
    <source>
        <dbReference type="SAM" id="Coils"/>
    </source>
</evidence>
<dbReference type="Proteomes" id="UP001501195">
    <property type="component" value="Unassembled WGS sequence"/>
</dbReference>
<organism evidence="5 6">
    <name type="scientific">Kineococcus glutinatus</name>
    <dbReference type="NCBI Taxonomy" id="1070872"/>
    <lineage>
        <taxon>Bacteria</taxon>
        <taxon>Bacillati</taxon>
        <taxon>Actinomycetota</taxon>
        <taxon>Actinomycetes</taxon>
        <taxon>Kineosporiales</taxon>
        <taxon>Kineosporiaceae</taxon>
        <taxon>Kineococcus</taxon>
    </lineage>
</organism>
<dbReference type="Gene3D" id="1.10.1660.10">
    <property type="match status" value="1"/>
</dbReference>
<dbReference type="PANTHER" id="PTHR30204">
    <property type="entry name" value="REDOX-CYCLING DRUG-SENSING TRANSCRIPTIONAL ACTIVATOR SOXR"/>
    <property type="match status" value="1"/>
</dbReference>
<dbReference type="InterPro" id="IPR009061">
    <property type="entry name" value="DNA-bd_dom_put_sf"/>
</dbReference>
<accession>A0ABP8VFL7</accession>
<dbReference type="EMBL" id="BAABIL010000685">
    <property type="protein sequence ID" value="GAA4660200.1"/>
    <property type="molecule type" value="Genomic_DNA"/>
</dbReference>
<dbReference type="SUPFAM" id="SSF46955">
    <property type="entry name" value="Putative DNA-binding domain"/>
    <property type="match status" value="1"/>
</dbReference>
<evidence type="ECO:0000256" key="3">
    <source>
        <dbReference type="SAM" id="MobiDB-lite"/>
    </source>
</evidence>
<gene>
    <name evidence="5" type="ORF">GCM10023225_33650</name>
</gene>
<keyword evidence="6" id="KW-1185">Reference proteome</keyword>
<dbReference type="InterPro" id="IPR000551">
    <property type="entry name" value="MerR-type_HTH_dom"/>
</dbReference>
<name>A0ABP8VFL7_9ACTN</name>
<dbReference type="SMART" id="SM00422">
    <property type="entry name" value="HTH_MERR"/>
    <property type="match status" value="1"/>
</dbReference>
<feature type="domain" description="HTH merR-type" evidence="4">
    <location>
        <begin position="59"/>
        <end position="126"/>
    </location>
</feature>
<dbReference type="PROSITE" id="PS50937">
    <property type="entry name" value="HTH_MERR_2"/>
    <property type="match status" value="1"/>
</dbReference>
<keyword evidence="2" id="KW-0175">Coiled coil</keyword>
<dbReference type="PANTHER" id="PTHR30204:SF58">
    <property type="entry name" value="HTH-TYPE TRANSCRIPTIONAL REGULATOR YFMP"/>
    <property type="match status" value="1"/>
</dbReference>